<dbReference type="Proteomes" id="UP000536773">
    <property type="component" value="Unassembled WGS sequence"/>
</dbReference>
<dbReference type="GO" id="GO:0006260">
    <property type="term" value="P:DNA replication"/>
    <property type="evidence" value="ECO:0007669"/>
    <property type="project" value="InterPro"/>
</dbReference>
<reference evidence="1 2" key="1">
    <citation type="submission" date="2020-04" db="EMBL/GenBank/DDBJ databases">
        <authorList>
            <person name="Hitch T.C.A."/>
            <person name="Wylensek D."/>
            <person name="Clavel T."/>
        </authorList>
    </citation>
    <scope>NUCLEOTIDE SEQUENCE [LARGE SCALE GENOMIC DNA]</scope>
    <source>
        <strain evidence="1 2">WCA-386-APC-2A</strain>
    </source>
</reference>
<gene>
    <name evidence="1" type="ORF">HG933_02150</name>
</gene>
<dbReference type="Gene3D" id="3.90.580.10">
    <property type="entry name" value="Zinc finger, CHC2-type domain"/>
    <property type="match status" value="1"/>
</dbReference>
<dbReference type="GO" id="GO:0008270">
    <property type="term" value="F:zinc ion binding"/>
    <property type="evidence" value="ECO:0007669"/>
    <property type="project" value="InterPro"/>
</dbReference>
<organism evidence="1 2">
    <name type="scientific">Megasphaera elsdenii</name>
    <dbReference type="NCBI Taxonomy" id="907"/>
    <lineage>
        <taxon>Bacteria</taxon>
        <taxon>Bacillati</taxon>
        <taxon>Bacillota</taxon>
        <taxon>Negativicutes</taxon>
        <taxon>Veillonellales</taxon>
        <taxon>Veillonellaceae</taxon>
        <taxon>Megasphaera</taxon>
    </lineage>
</organism>
<dbReference type="SUPFAM" id="SSF57783">
    <property type="entry name" value="Zinc beta-ribbon"/>
    <property type="match status" value="1"/>
</dbReference>
<sequence length="593" mass="67721">MDLTDKIKNTEVERNIGNNRIVKRDGNDVTYSKKFNFYNENANRYLTILSTVNFNLEHKSSTETLAKLLEYDKSAFCCAVTLKSYINNKNIICIFDSHKKAFFPASREQIIDQIFGGWVKERQAKSIFALLKKKGVIFQTSELHKDNNKAETRKIYYLNPIFGQRTRSLAMDTYHVFRDVLTTPYLSTTEIAEGIKELDNKLYNKNVVSKVDTSKADEIFTSLEEQKAEEKDGMAIFEKYYLRHSLSEEPKFQKTNGGMFKVENADLDKDTYFAANLVSTDIQKKPAAKDIVGYRGLYVDIDAGRNEDKTYLNNEDVAKAKKDMLKVIDTLPTPTAVISTRNGYQLYWATTDINDAEVHRTAENQIIDILSIADHNVRDTARILRVPGTMWCKDPDNKVKCEIVEANPVNYAVTDILQAFEDKREAIEKACNQFIEEHDSIKRVLTKQKSNVVVQHGYYVKDNTSARLRDIASGTTHTFKFLTCSAEFNTEKEAVAFLMHNVNLIDFLQLPVSSTNQTFNCVLHDDAHPSAVIFKNEKNGYRYYCNASSCAGNGEDGKGICIIDIVEILQNCNYKQALKYLFEVYNIKIKNVA</sequence>
<evidence type="ECO:0000313" key="1">
    <source>
        <dbReference type="EMBL" id="NMK38205.1"/>
    </source>
</evidence>
<dbReference type="InterPro" id="IPR036977">
    <property type="entry name" value="DNA_primase_Znf_CHC2"/>
</dbReference>
<evidence type="ECO:0000313" key="2">
    <source>
        <dbReference type="Proteomes" id="UP000536773"/>
    </source>
</evidence>
<name>A0A848ES13_MEGEL</name>
<dbReference type="RefSeq" id="WP_169013117.1">
    <property type="nucleotide sequence ID" value="NZ_JABBJH010000002.1"/>
</dbReference>
<dbReference type="EMBL" id="JABBJH010000002">
    <property type="protein sequence ID" value="NMK38205.1"/>
    <property type="molecule type" value="Genomic_DNA"/>
</dbReference>
<comment type="caution">
    <text evidence="1">The sequence shown here is derived from an EMBL/GenBank/DDBJ whole genome shotgun (WGS) entry which is preliminary data.</text>
</comment>
<dbReference type="AlphaFoldDB" id="A0A848ES13"/>
<dbReference type="GO" id="GO:0003677">
    <property type="term" value="F:DNA binding"/>
    <property type="evidence" value="ECO:0007669"/>
    <property type="project" value="InterPro"/>
</dbReference>
<proteinExistence type="predicted"/>
<protein>
    <submittedName>
        <fullName evidence="1">Uncharacterized protein</fullName>
    </submittedName>
</protein>
<accession>A0A848ES13</accession>